<evidence type="ECO:0000256" key="7">
    <source>
        <dbReference type="ARBA" id="ARBA00022729"/>
    </source>
</evidence>
<dbReference type="Pfam" id="PF00962">
    <property type="entry name" value="A_deaminase"/>
    <property type="match status" value="1"/>
</dbReference>
<evidence type="ECO:0000259" key="12">
    <source>
        <dbReference type="Pfam" id="PF00962"/>
    </source>
</evidence>
<evidence type="ECO:0000256" key="10">
    <source>
        <dbReference type="SAM" id="MobiDB-lite"/>
    </source>
</evidence>
<dbReference type="GO" id="GO:0046872">
    <property type="term" value="F:metal ion binding"/>
    <property type="evidence" value="ECO:0007669"/>
    <property type="project" value="UniProtKB-KW"/>
</dbReference>
<dbReference type="FunFam" id="3.20.20.140:FF:000017">
    <property type="entry name" value="Adenosine deaminase 2"/>
    <property type="match status" value="1"/>
</dbReference>
<dbReference type="Proteomes" id="UP001318040">
    <property type="component" value="Chromosome 65"/>
</dbReference>
<dbReference type="GO" id="GO:0005615">
    <property type="term" value="C:extracellular space"/>
    <property type="evidence" value="ECO:0007669"/>
    <property type="project" value="InterPro"/>
</dbReference>
<comment type="similarity">
    <text evidence="3">Belongs to the metallo-dependent hydrolases superfamily. Adenosine and AMP deaminases family. ADGF subfamily.</text>
</comment>
<name>A0AAJ7UDQ2_PETMA</name>
<protein>
    <recommendedName>
        <fullName evidence="4">adenosine deaminase</fullName>
        <ecNumber evidence="4">3.5.4.4</ecNumber>
    </recommendedName>
</protein>
<evidence type="ECO:0000256" key="11">
    <source>
        <dbReference type="SAM" id="SignalP"/>
    </source>
</evidence>
<dbReference type="KEGG" id="pmrn:116956397"/>
<gene>
    <name evidence="15" type="primary">ADA2</name>
</gene>
<dbReference type="GO" id="GO:0004000">
    <property type="term" value="F:adenosine deaminase activity"/>
    <property type="evidence" value="ECO:0007669"/>
    <property type="project" value="InterPro"/>
</dbReference>
<evidence type="ECO:0000313" key="14">
    <source>
        <dbReference type="Proteomes" id="UP001318040"/>
    </source>
</evidence>
<keyword evidence="7 11" id="KW-0732">Signal</keyword>
<comment type="subcellular location">
    <subcellularLocation>
        <location evidence="2">Secreted</location>
    </subcellularLocation>
</comment>
<evidence type="ECO:0000256" key="4">
    <source>
        <dbReference type="ARBA" id="ARBA00012784"/>
    </source>
</evidence>
<dbReference type="EC" id="3.5.4.4" evidence="4"/>
<keyword evidence="6" id="KW-0479">Metal-binding</keyword>
<accession>A0AAJ7UDQ2</accession>
<dbReference type="RefSeq" id="XP_032833879.1">
    <property type="nucleotide sequence ID" value="XM_032977988.1"/>
</dbReference>
<dbReference type="InterPro" id="IPR006330">
    <property type="entry name" value="Ado/ade_deaminase"/>
</dbReference>
<keyword evidence="5" id="KW-0964">Secreted</keyword>
<keyword evidence="14" id="KW-1185">Reference proteome</keyword>
<dbReference type="SUPFAM" id="SSF51556">
    <property type="entry name" value="Metallo-dependent hydrolases"/>
    <property type="match status" value="1"/>
</dbReference>
<feature type="chain" id="PRO_5042533758" description="adenosine deaminase" evidence="11">
    <location>
        <begin position="16"/>
        <end position="537"/>
    </location>
</feature>
<dbReference type="AlphaFoldDB" id="A0AAJ7UDQ2"/>
<reference evidence="15" key="1">
    <citation type="submission" date="2025-08" db="UniProtKB">
        <authorList>
            <consortium name="RefSeq"/>
        </authorList>
    </citation>
    <scope>IDENTIFICATION</scope>
    <source>
        <tissue evidence="15">Sperm</tissue>
    </source>
</reference>
<feature type="domain" description="Adenosine deaminase" evidence="12">
    <location>
        <begin position="209"/>
        <end position="501"/>
    </location>
</feature>
<evidence type="ECO:0000256" key="6">
    <source>
        <dbReference type="ARBA" id="ARBA00022723"/>
    </source>
</evidence>
<dbReference type="InterPro" id="IPR032466">
    <property type="entry name" value="Metal_Hydrolase"/>
</dbReference>
<evidence type="ECO:0000256" key="2">
    <source>
        <dbReference type="ARBA" id="ARBA00004613"/>
    </source>
</evidence>
<evidence type="ECO:0000256" key="1">
    <source>
        <dbReference type="ARBA" id="ARBA00001947"/>
    </source>
</evidence>
<evidence type="ECO:0000313" key="15">
    <source>
        <dbReference type="RefSeq" id="XP_032833879.1"/>
    </source>
</evidence>
<organism evidence="14 15">
    <name type="scientific">Petromyzon marinus</name>
    <name type="common">Sea lamprey</name>
    <dbReference type="NCBI Taxonomy" id="7757"/>
    <lineage>
        <taxon>Eukaryota</taxon>
        <taxon>Metazoa</taxon>
        <taxon>Chordata</taxon>
        <taxon>Craniata</taxon>
        <taxon>Vertebrata</taxon>
        <taxon>Cyclostomata</taxon>
        <taxon>Hyperoartia</taxon>
        <taxon>Petromyzontiformes</taxon>
        <taxon>Petromyzontidae</taxon>
        <taxon>Petromyzon</taxon>
    </lineage>
</organism>
<feature type="region of interest" description="Disordered" evidence="10">
    <location>
        <begin position="518"/>
        <end position="537"/>
    </location>
</feature>
<evidence type="ECO:0000256" key="5">
    <source>
        <dbReference type="ARBA" id="ARBA00022525"/>
    </source>
</evidence>
<feature type="signal peptide" evidence="11">
    <location>
        <begin position="1"/>
        <end position="15"/>
    </location>
</feature>
<dbReference type="Gene3D" id="3.20.20.140">
    <property type="entry name" value="Metal-dependent hydrolases"/>
    <property type="match status" value="1"/>
</dbReference>
<evidence type="ECO:0000259" key="13">
    <source>
        <dbReference type="Pfam" id="PF08451"/>
    </source>
</evidence>
<evidence type="ECO:0000256" key="8">
    <source>
        <dbReference type="ARBA" id="ARBA00022801"/>
    </source>
</evidence>
<comment type="catalytic activity">
    <reaction evidence="9">
        <text>adenosine + H2O + H(+) = inosine + NH4(+)</text>
        <dbReference type="Rhea" id="RHEA:24408"/>
        <dbReference type="ChEBI" id="CHEBI:15377"/>
        <dbReference type="ChEBI" id="CHEBI:15378"/>
        <dbReference type="ChEBI" id="CHEBI:16335"/>
        <dbReference type="ChEBI" id="CHEBI:17596"/>
        <dbReference type="ChEBI" id="CHEBI:28938"/>
        <dbReference type="EC" id="3.5.4.4"/>
    </reaction>
</comment>
<sequence>MWASVLATALATALATVLLPLPLLPLPPAATAVPVERRDDLLREERADRVGGALVLSLLEVEVNASLARAILDEVETAVRTGVYPPALHFFKAKPLIERSAVFQFIRRMPKGAALHLHDVALASVEWLVKNVTYRPHCYVCLRPEPASPRFQFSVRGAPGPDSCRSAPGGWELLADLRRRAPLVEDLDSRLVRGLTMVTEDPAAAYPNQNAAWRRFEDVLSGACGLVLHAPVFRDYFARALQEFYEDGVSYIELRTLLPNVYELDGRLHGPEWVVRAYQDVAREFSHQNPGFLGVKIIGSVNRKQNSSAIRMAIEQTVLLRKAYPDFLVGFDLVGQEDSGSDLWSLRDELERPAESGIHLPYFLHAGETSWEGAGVDVNVLDALLFNTTRIGHGLALARHPLALRLARSRDVPVELCPISNQVLGLVADLRSHPASVLFSRGHPVVVSSDDPAAFGSRGLSYDLYGAVMGVAGGLGADLATLKQLALNSVRYSAMATGAKAEATRRFHASWDAFVEREAEQLDGTPRAAPTQPRSEL</sequence>
<dbReference type="CDD" id="cd01321">
    <property type="entry name" value="ADGF"/>
    <property type="match status" value="1"/>
</dbReference>
<keyword evidence="8" id="KW-0378">Hydrolase</keyword>
<evidence type="ECO:0000256" key="9">
    <source>
        <dbReference type="ARBA" id="ARBA00047764"/>
    </source>
</evidence>
<dbReference type="GO" id="GO:0006154">
    <property type="term" value="P:adenosine catabolic process"/>
    <property type="evidence" value="ECO:0007669"/>
    <property type="project" value="InterPro"/>
</dbReference>
<feature type="domain" description="Adenosine/AMP deaminase N-terminal" evidence="13">
    <location>
        <begin position="37"/>
        <end position="106"/>
    </location>
</feature>
<dbReference type="InterPro" id="IPR006331">
    <property type="entry name" value="ADGF"/>
</dbReference>
<dbReference type="InterPro" id="IPR013659">
    <property type="entry name" value="A_deaminase_N"/>
</dbReference>
<dbReference type="NCBIfam" id="TIGR01431">
    <property type="entry name" value="adm_rel"/>
    <property type="match status" value="1"/>
</dbReference>
<proteinExistence type="inferred from homology"/>
<dbReference type="InterPro" id="IPR001365">
    <property type="entry name" value="A_deaminase_dom"/>
</dbReference>
<dbReference type="Pfam" id="PF08451">
    <property type="entry name" value="A_deaminase_N"/>
    <property type="match status" value="1"/>
</dbReference>
<comment type="cofactor">
    <cofactor evidence="1">
        <name>Zn(2+)</name>
        <dbReference type="ChEBI" id="CHEBI:29105"/>
    </cofactor>
</comment>
<dbReference type="PANTHER" id="PTHR11409">
    <property type="entry name" value="ADENOSINE DEAMINASE"/>
    <property type="match status" value="1"/>
</dbReference>
<dbReference type="CTD" id="51816"/>
<dbReference type="GO" id="GO:0046103">
    <property type="term" value="P:inosine biosynthetic process"/>
    <property type="evidence" value="ECO:0007669"/>
    <property type="project" value="TreeGrafter"/>
</dbReference>
<evidence type="ECO:0000256" key="3">
    <source>
        <dbReference type="ARBA" id="ARBA00006083"/>
    </source>
</evidence>
<dbReference type="PANTHER" id="PTHR11409:SF39">
    <property type="entry name" value="ADENOSINE DEAMINASE 2"/>
    <property type="match status" value="1"/>
</dbReference>